<accession>A0ABV2TE53</accession>
<organism evidence="2 3">
    <name type="scientific">Chitinophaga defluvii</name>
    <dbReference type="NCBI Taxonomy" id="3163343"/>
    <lineage>
        <taxon>Bacteria</taxon>
        <taxon>Pseudomonadati</taxon>
        <taxon>Bacteroidota</taxon>
        <taxon>Chitinophagia</taxon>
        <taxon>Chitinophagales</taxon>
        <taxon>Chitinophagaceae</taxon>
        <taxon>Chitinophaga</taxon>
    </lineage>
</organism>
<evidence type="ECO:0000313" key="3">
    <source>
        <dbReference type="Proteomes" id="UP001549749"/>
    </source>
</evidence>
<keyword evidence="1" id="KW-0732">Signal</keyword>
<evidence type="ECO:0000256" key="1">
    <source>
        <dbReference type="SAM" id="SignalP"/>
    </source>
</evidence>
<keyword evidence="3" id="KW-1185">Reference proteome</keyword>
<feature type="chain" id="PRO_5047301224" evidence="1">
    <location>
        <begin position="20"/>
        <end position="686"/>
    </location>
</feature>
<protein>
    <submittedName>
        <fullName evidence="2">Helix-hairpin-helix domain-containing protein</fullName>
    </submittedName>
</protein>
<dbReference type="EMBL" id="JBEXAC010000003">
    <property type="protein sequence ID" value="MET7001291.1"/>
    <property type="molecule type" value="Genomic_DNA"/>
</dbReference>
<evidence type="ECO:0000313" key="2">
    <source>
        <dbReference type="EMBL" id="MET7001291.1"/>
    </source>
</evidence>
<dbReference type="RefSeq" id="WP_354663862.1">
    <property type="nucleotide sequence ID" value="NZ_JBEXAC010000003.1"/>
</dbReference>
<name>A0ABV2TE53_9BACT</name>
<gene>
    <name evidence="2" type="ORF">ABR189_28165</name>
</gene>
<sequence length="686" mass="77919">MKPLYVSIVYVLLSTWASAQQPEEALPDMQESMLEEAAAATDMVPEDDTQWQRLSIYARRKLSLNTADEAALQSLGLLHPLQINSFLAYRQLMGKLVSIYELQAIPGFDQELIRQLLPYVAVGNDLAPHYTLRDYMRNGEHSLLLRYSRQLERAKGYLKKEAAAPHYLGSPDKLLLRYRYSFPQYASWGITMKKDAGEQFFKGAQRAGFDFYSAHLFIRNYRKIKALALGDFTVNMGQGLVNWQAHATGKSAAVMNMKREGEVLRPYSATGEFNFFRGIGITVQQKAWQLTGFLSHRQLDGNLLPPDSLWKEGHISSIIMGGYHRAANELAHQNTVQQLSGGGNLQYNGNRWKVGTNVIYHHLSLPLQKKQAPYNQFEFSGQEAGSASIDYAGYWKNVHFFGETAMSYNGHMATVNGILTSISPRVDMALLYRNYHPAYQAMYSNAFGDGYKAANESGVYIAATVNITPQLKVNVYADLFRFPWQKFKISTPSDGQQHLLLFTYSPSKRLMASIRYRAESGAANIPTADTARLMKIVMPVTKRNIRCQLQVAPGQEITLQSRLEINYYRTLYGKQTGWMAYQQVRYKPKKVPVSITCRLTAFSTTSYDSRIYTIESSVLYDYALSQLYGKGWQYNTTVKWRVRKGLSCWVRIQQVFYADTASIGSGWDQINGHKKSVVQLQVQQLF</sequence>
<dbReference type="Proteomes" id="UP001549749">
    <property type="component" value="Unassembled WGS sequence"/>
</dbReference>
<proteinExistence type="predicted"/>
<comment type="caution">
    <text evidence="2">The sequence shown here is derived from an EMBL/GenBank/DDBJ whole genome shotgun (WGS) entry which is preliminary data.</text>
</comment>
<dbReference type="SUPFAM" id="SSF47781">
    <property type="entry name" value="RuvA domain 2-like"/>
    <property type="match status" value="1"/>
</dbReference>
<dbReference type="InterPro" id="IPR010994">
    <property type="entry name" value="RuvA_2-like"/>
</dbReference>
<reference evidence="2 3" key="1">
    <citation type="submission" date="2024-06" db="EMBL/GenBank/DDBJ databases">
        <title>Chitinophaga defluvii sp. nov., isolated from municipal sewage.</title>
        <authorList>
            <person name="Zhang L."/>
        </authorList>
    </citation>
    <scope>NUCLEOTIDE SEQUENCE [LARGE SCALE GENOMIC DNA]</scope>
    <source>
        <strain evidence="2 3">H8</strain>
    </source>
</reference>
<feature type="signal peptide" evidence="1">
    <location>
        <begin position="1"/>
        <end position="19"/>
    </location>
</feature>